<gene>
    <name evidence="2" type="primary">coaBC_1</name>
    <name evidence="2" type="ORF">KOR34_25200</name>
</gene>
<dbReference type="RefSeq" id="WP_146564897.1">
    <property type="nucleotide sequence ID" value="NZ_SIHJ01000001.1"/>
</dbReference>
<name>A0A5C5VHV8_9BACT</name>
<dbReference type="GO" id="GO:0003824">
    <property type="term" value="F:catalytic activity"/>
    <property type="evidence" value="ECO:0007669"/>
    <property type="project" value="UniProtKB-ARBA"/>
</dbReference>
<dbReference type="AlphaFoldDB" id="A0A5C5VHV8"/>
<sequence length="209" mass="22504">MARILITSGPTRQYLDPVRYLTNASSGRMGAGLAAAALELGHEVMVVSGPVDVRYPDGCRVVPVVSTEEMLEAARHEFDQADGLIGAAAPCDYRPKLVAEQKIAKTGEPLELRLVETEDVVATLAADKGRRWVVGFALETEDHRLRALAKLERKHCDLMVSNGAEAMHAHTNDVEVLTPDGQTLGQFAGPKADVARGILGVIQDRLIDA</sequence>
<dbReference type="InterPro" id="IPR007085">
    <property type="entry name" value="DNA/pantothenate-metab_flavo_C"/>
</dbReference>
<accession>A0A5C5VHV8</accession>
<dbReference type="InterPro" id="IPR035929">
    <property type="entry name" value="CoaB-like_sf"/>
</dbReference>
<dbReference type="Gene3D" id="3.40.50.10300">
    <property type="entry name" value="CoaB-like"/>
    <property type="match status" value="1"/>
</dbReference>
<comment type="caution">
    <text evidence="2">The sequence shown here is derived from an EMBL/GenBank/DDBJ whole genome shotgun (WGS) entry which is preliminary data.</text>
</comment>
<dbReference type="OrthoDB" id="9802554at2"/>
<dbReference type="Proteomes" id="UP000316714">
    <property type="component" value="Unassembled WGS sequence"/>
</dbReference>
<dbReference type="GO" id="GO:0015937">
    <property type="term" value="P:coenzyme A biosynthetic process"/>
    <property type="evidence" value="ECO:0007669"/>
    <property type="project" value="UniProtKB-ARBA"/>
</dbReference>
<keyword evidence="3" id="KW-1185">Reference proteome</keyword>
<organism evidence="2 3">
    <name type="scientific">Posidoniimonas corsicana</name>
    <dbReference type="NCBI Taxonomy" id="1938618"/>
    <lineage>
        <taxon>Bacteria</taxon>
        <taxon>Pseudomonadati</taxon>
        <taxon>Planctomycetota</taxon>
        <taxon>Planctomycetia</taxon>
        <taxon>Pirellulales</taxon>
        <taxon>Lacipirellulaceae</taxon>
        <taxon>Posidoniimonas</taxon>
    </lineage>
</organism>
<feature type="domain" description="DNA/pantothenate metabolism flavoprotein C-terminal" evidence="1">
    <location>
        <begin position="3"/>
        <end position="203"/>
    </location>
</feature>
<proteinExistence type="predicted"/>
<evidence type="ECO:0000259" key="1">
    <source>
        <dbReference type="Pfam" id="PF04127"/>
    </source>
</evidence>
<dbReference type="EMBL" id="SIHJ01000001">
    <property type="protein sequence ID" value="TWT37567.1"/>
    <property type="molecule type" value="Genomic_DNA"/>
</dbReference>
<reference evidence="2 3" key="1">
    <citation type="submission" date="2019-02" db="EMBL/GenBank/DDBJ databases">
        <title>Deep-cultivation of Planctomycetes and their phenomic and genomic characterization uncovers novel biology.</title>
        <authorList>
            <person name="Wiegand S."/>
            <person name="Jogler M."/>
            <person name="Boedeker C."/>
            <person name="Pinto D."/>
            <person name="Vollmers J."/>
            <person name="Rivas-Marin E."/>
            <person name="Kohn T."/>
            <person name="Peeters S.H."/>
            <person name="Heuer A."/>
            <person name="Rast P."/>
            <person name="Oberbeckmann S."/>
            <person name="Bunk B."/>
            <person name="Jeske O."/>
            <person name="Meyerdierks A."/>
            <person name="Storesund J.E."/>
            <person name="Kallscheuer N."/>
            <person name="Luecker S."/>
            <person name="Lage O.M."/>
            <person name="Pohl T."/>
            <person name="Merkel B.J."/>
            <person name="Hornburger P."/>
            <person name="Mueller R.-W."/>
            <person name="Bruemmer F."/>
            <person name="Labrenz M."/>
            <person name="Spormann A.M."/>
            <person name="Op Den Camp H."/>
            <person name="Overmann J."/>
            <person name="Amann R."/>
            <person name="Jetten M.S.M."/>
            <person name="Mascher T."/>
            <person name="Medema M.H."/>
            <person name="Devos D.P."/>
            <person name="Kaster A.-K."/>
            <person name="Ovreas L."/>
            <person name="Rohde M."/>
            <person name="Galperin M.Y."/>
            <person name="Jogler C."/>
        </authorList>
    </citation>
    <scope>NUCLEOTIDE SEQUENCE [LARGE SCALE GENOMIC DNA]</scope>
    <source>
        <strain evidence="2 3">KOR34</strain>
    </source>
</reference>
<evidence type="ECO:0000313" key="2">
    <source>
        <dbReference type="EMBL" id="TWT37567.1"/>
    </source>
</evidence>
<evidence type="ECO:0000313" key="3">
    <source>
        <dbReference type="Proteomes" id="UP000316714"/>
    </source>
</evidence>
<dbReference type="SUPFAM" id="SSF102645">
    <property type="entry name" value="CoaB-like"/>
    <property type="match status" value="1"/>
</dbReference>
<protein>
    <submittedName>
        <fullName evidence="2">Coenzyme A biosynthesis bifunctional protein CoaBC</fullName>
    </submittedName>
</protein>
<dbReference type="Pfam" id="PF04127">
    <property type="entry name" value="DFP"/>
    <property type="match status" value="1"/>
</dbReference>